<dbReference type="EMBL" id="KL648650">
    <property type="protein sequence ID" value="KEY66673.1"/>
    <property type="molecule type" value="Genomic_DNA"/>
</dbReference>
<evidence type="ECO:0000313" key="6">
    <source>
        <dbReference type="EMBL" id="KEY66673.1"/>
    </source>
</evidence>
<evidence type="ECO:0000256" key="4">
    <source>
        <dbReference type="ARBA" id="ARBA00023002"/>
    </source>
</evidence>
<dbReference type="GO" id="GO:0010181">
    <property type="term" value="F:FMN binding"/>
    <property type="evidence" value="ECO:0007669"/>
    <property type="project" value="InterPro"/>
</dbReference>
<dbReference type="PANTHER" id="PTHR43656:SF2">
    <property type="entry name" value="BINDING OXIDOREDUCTASE, PUTATIVE (AFU_ORTHOLOGUE AFUA_2G08260)-RELATED"/>
    <property type="match status" value="1"/>
</dbReference>
<dbReference type="SUPFAM" id="SSF51395">
    <property type="entry name" value="FMN-linked oxidoreductases"/>
    <property type="match status" value="1"/>
</dbReference>
<comment type="similarity">
    <text evidence="1">Belongs to the NADH:flavin oxidoreductase/NADH oxidase family.</text>
</comment>
<accession>A0A084AMZ4</accession>
<dbReference type="Gene3D" id="3.20.20.70">
    <property type="entry name" value="Aldolase class I"/>
    <property type="match status" value="1"/>
</dbReference>
<keyword evidence="7" id="KW-1185">Reference proteome</keyword>
<name>A0A084AMZ4_STACB</name>
<dbReference type="InterPro" id="IPR051799">
    <property type="entry name" value="NADH_flavin_oxidoreductase"/>
</dbReference>
<dbReference type="PANTHER" id="PTHR43656">
    <property type="entry name" value="BINDING OXIDOREDUCTASE, PUTATIVE (AFU_ORTHOLOGUE AFUA_2G08260)-RELATED"/>
    <property type="match status" value="1"/>
</dbReference>
<dbReference type="Proteomes" id="UP000028045">
    <property type="component" value="Unassembled WGS sequence"/>
</dbReference>
<dbReference type="InterPro" id="IPR001155">
    <property type="entry name" value="OxRdtase_FMN_N"/>
</dbReference>
<gene>
    <name evidence="6" type="ORF">S7711_01962</name>
</gene>
<keyword evidence="4" id="KW-0560">Oxidoreductase</keyword>
<keyword evidence="2" id="KW-0285">Flavoprotein</keyword>
<dbReference type="InterPro" id="IPR013785">
    <property type="entry name" value="Aldolase_TIM"/>
</dbReference>
<feature type="domain" description="NADH:flavin oxidoreductase/NADH oxidase N-terminal" evidence="5">
    <location>
        <begin position="8"/>
        <end position="343"/>
    </location>
</feature>
<dbReference type="Pfam" id="PF00724">
    <property type="entry name" value="Oxidored_FMN"/>
    <property type="match status" value="1"/>
</dbReference>
<evidence type="ECO:0000256" key="2">
    <source>
        <dbReference type="ARBA" id="ARBA00022630"/>
    </source>
</evidence>
<evidence type="ECO:0000259" key="5">
    <source>
        <dbReference type="Pfam" id="PF00724"/>
    </source>
</evidence>
<evidence type="ECO:0000256" key="3">
    <source>
        <dbReference type="ARBA" id="ARBA00022643"/>
    </source>
</evidence>
<organism evidence="6 7">
    <name type="scientific">Stachybotrys chartarum (strain CBS 109288 / IBT 7711)</name>
    <name type="common">Toxic black mold</name>
    <name type="synonym">Stilbospora chartarum</name>
    <dbReference type="NCBI Taxonomy" id="1280523"/>
    <lineage>
        <taxon>Eukaryota</taxon>
        <taxon>Fungi</taxon>
        <taxon>Dikarya</taxon>
        <taxon>Ascomycota</taxon>
        <taxon>Pezizomycotina</taxon>
        <taxon>Sordariomycetes</taxon>
        <taxon>Hypocreomycetidae</taxon>
        <taxon>Hypocreales</taxon>
        <taxon>Stachybotryaceae</taxon>
        <taxon>Stachybotrys</taxon>
    </lineage>
</organism>
<protein>
    <recommendedName>
        <fullName evidence="5">NADH:flavin oxidoreductase/NADH oxidase N-terminal domain-containing protein</fullName>
    </recommendedName>
</protein>
<evidence type="ECO:0000256" key="1">
    <source>
        <dbReference type="ARBA" id="ARBA00005979"/>
    </source>
</evidence>
<dbReference type="HOGENOM" id="CLU_012153_6_2_1"/>
<sequence>MGGIIDQPLELPCGLTLRNRLAKAAMAEALADADCLPNAALQKPYEAWSGGHWGLVITGNVQVDVRHLGNPKDVALNEDVDQEKQLQAWKAWAASCSKNSTATIVQINHPGRQSFLGAGKRGVFEKTLSASPIPVTIGNGRAASLLSRVMFGTPKEMTTADIDDVVRRFAKTARLAADAGFAGAEIHAAHGYLLTQFMSATTNKRTDAYGGSAAARVKIVVDIIRAVRAEVPKGFCIGIKVNSVDHQSKEALRDCIEQLKLIEAAGIDFVEISGGQKSDRTLRREAFFLEFAEAIRSDLPNVFLMVTGGFRTREGIEDALSNGSCDIVGIGRPAALEAALPSKKLLGDGPADGETKLLKQKFEQPWLVNALGMKTIGAGAESKWYADQIPKLK</sequence>
<reference evidence="6 7" key="1">
    <citation type="journal article" date="2014" name="BMC Genomics">
        <title>Comparative genome sequencing reveals chemotype-specific gene clusters in the toxigenic black mold Stachybotrys.</title>
        <authorList>
            <person name="Semeiks J."/>
            <person name="Borek D."/>
            <person name="Otwinowski Z."/>
            <person name="Grishin N.V."/>
        </authorList>
    </citation>
    <scope>NUCLEOTIDE SEQUENCE [LARGE SCALE GENOMIC DNA]</scope>
    <source>
        <strain evidence="7">CBS 109288 / IBT 7711</strain>
    </source>
</reference>
<dbReference type="OrthoDB" id="1663137at2759"/>
<proteinExistence type="inferred from homology"/>
<dbReference type="GO" id="GO:0016491">
    <property type="term" value="F:oxidoreductase activity"/>
    <property type="evidence" value="ECO:0007669"/>
    <property type="project" value="UniProtKB-KW"/>
</dbReference>
<evidence type="ECO:0000313" key="7">
    <source>
        <dbReference type="Proteomes" id="UP000028045"/>
    </source>
</evidence>
<keyword evidence="3" id="KW-0288">FMN</keyword>
<dbReference type="AlphaFoldDB" id="A0A084AMZ4"/>